<keyword evidence="3" id="KW-1185">Reference proteome</keyword>
<dbReference type="HAMAP" id="MF_01851">
    <property type="entry name" value="UPF0637"/>
    <property type="match status" value="1"/>
</dbReference>
<dbReference type="EMBL" id="CP036528">
    <property type="protein sequence ID" value="QBK25496.1"/>
    <property type="molecule type" value="Genomic_DNA"/>
</dbReference>
<accession>A0A4P6UTV0</accession>
<evidence type="ECO:0000313" key="3">
    <source>
        <dbReference type="Proteomes" id="UP000291151"/>
    </source>
</evidence>
<reference evidence="2 3" key="1">
    <citation type="submission" date="2019-02" db="EMBL/GenBank/DDBJ databases">
        <title>Ureibacillus thermophilus.</title>
        <authorList>
            <person name="Sunny J.S."/>
            <person name="Natarajan A."/>
            <person name="Saleena L.M."/>
        </authorList>
    </citation>
    <scope>NUCLEOTIDE SEQUENCE [LARGE SCALE GENOMIC DNA]</scope>
    <source>
        <strain evidence="2 3">LM102</strain>
    </source>
</reference>
<dbReference type="InterPro" id="IPR009403">
    <property type="entry name" value="UPF0637"/>
</dbReference>
<proteinExistence type="inferred from homology"/>
<evidence type="ECO:0000256" key="1">
    <source>
        <dbReference type="HAMAP-Rule" id="MF_01851"/>
    </source>
</evidence>
<comment type="similarity">
    <text evidence="1">Belongs to the UPF0637 family.</text>
</comment>
<dbReference type="Pfam" id="PF06335">
    <property type="entry name" value="DUF1054"/>
    <property type="match status" value="1"/>
</dbReference>
<dbReference type="SUPFAM" id="SSF142913">
    <property type="entry name" value="YktB/PF0168-like"/>
    <property type="match status" value="1"/>
</dbReference>
<protein>
    <recommendedName>
        <fullName evidence="1">UPF0637 protein DKZ56_06300</fullName>
    </recommendedName>
</protein>
<name>A0A4P6UTV0_9BACL</name>
<dbReference type="RefSeq" id="WP_208651882.1">
    <property type="nucleotide sequence ID" value="NZ_CP036528.1"/>
</dbReference>
<organism evidence="2 3">
    <name type="scientific">Ureibacillus thermophilus</name>
    <dbReference type="NCBI Taxonomy" id="367743"/>
    <lineage>
        <taxon>Bacteria</taxon>
        <taxon>Bacillati</taxon>
        <taxon>Bacillota</taxon>
        <taxon>Bacilli</taxon>
        <taxon>Bacillales</taxon>
        <taxon>Caryophanaceae</taxon>
        <taxon>Ureibacillus</taxon>
    </lineage>
</organism>
<sequence>MIDVKWTNSDFDVFAIDGLEARMDALKTIVRPKFQALGEYFAGYFSAKTGDEFFAHIAKHARRTINPPNDSWVAFAPYKRGYKSLPHFQIGLTNTHLFIVVAIIYEVPQKSHMANRLLKALDVFKQLPDDFVISGDHTSPDAIPLKTAFNGDLEKLLLRLRDVKKGEFLVGRHIPREQCINLSSDEFIKMAEDTFETLFPIYNVIVGKN</sequence>
<dbReference type="Gene3D" id="3.30.930.20">
    <property type="entry name" value="Protein of unknown function DUF1054"/>
    <property type="match status" value="1"/>
</dbReference>
<dbReference type="Proteomes" id="UP000291151">
    <property type="component" value="Chromosome"/>
</dbReference>
<evidence type="ECO:0000313" key="2">
    <source>
        <dbReference type="EMBL" id="QBK25496.1"/>
    </source>
</evidence>
<dbReference type="AlphaFoldDB" id="A0A4P6UTV0"/>
<dbReference type="PIRSF" id="PIRSF021332">
    <property type="entry name" value="DUF1054"/>
    <property type="match status" value="1"/>
</dbReference>
<dbReference type="InterPro" id="IPR053707">
    <property type="entry name" value="UPF0637_domain_sf"/>
</dbReference>
<gene>
    <name evidence="2" type="ORF">DKZ56_06300</name>
</gene>
<dbReference type="KEGG" id="uth:DKZ56_06300"/>